<dbReference type="AlphaFoldDB" id="A0A450ZW95"/>
<evidence type="ECO:0000313" key="2">
    <source>
        <dbReference type="EMBL" id="VFK68244.1"/>
    </source>
</evidence>
<gene>
    <name evidence="1" type="ORF">BECKUNK1418G_GA0071005_10027</name>
    <name evidence="2" type="ORF">BECKUNK1418H_GA0071006_10017</name>
</gene>
<sequence>MIFLSMYFHSNTTPRAPQPLEVLVRFGRRVSLMNSTLSDSVAEKYRCAKDLYIPGYRDTFL</sequence>
<dbReference type="EMBL" id="CAADFZ010000002">
    <property type="protein sequence ID" value="VFK58092.1"/>
    <property type="molecule type" value="Genomic_DNA"/>
</dbReference>
<protein>
    <submittedName>
        <fullName evidence="1">Uncharacterized protein</fullName>
    </submittedName>
</protein>
<proteinExistence type="predicted"/>
<name>A0A450ZW95_9GAMM</name>
<evidence type="ECO:0000313" key="1">
    <source>
        <dbReference type="EMBL" id="VFK58092.1"/>
    </source>
</evidence>
<dbReference type="EMBL" id="CAADGD010000001">
    <property type="protein sequence ID" value="VFK68244.1"/>
    <property type="molecule type" value="Genomic_DNA"/>
</dbReference>
<accession>A0A450ZW95</accession>
<organism evidence="1">
    <name type="scientific">Candidatus Kentrum sp. UNK</name>
    <dbReference type="NCBI Taxonomy" id="2126344"/>
    <lineage>
        <taxon>Bacteria</taxon>
        <taxon>Pseudomonadati</taxon>
        <taxon>Pseudomonadota</taxon>
        <taxon>Gammaproteobacteria</taxon>
        <taxon>Candidatus Kentrum</taxon>
    </lineage>
</organism>
<reference evidence="1" key="1">
    <citation type="submission" date="2019-02" db="EMBL/GenBank/DDBJ databases">
        <authorList>
            <person name="Gruber-Vodicka R. H."/>
            <person name="Seah K. B. B."/>
        </authorList>
    </citation>
    <scope>NUCLEOTIDE SEQUENCE</scope>
    <source>
        <strain evidence="2">BECK_BY19</strain>
        <strain evidence="1">BECK_BY8</strain>
    </source>
</reference>